<evidence type="ECO:0000313" key="3">
    <source>
        <dbReference type="Proteomes" id="UP001215280"/>
    </source>
</evidence>
<sequence length="448" mass="50378">MKDVGPAPRLHDVKIVNTKDFSDEGMLLPGDFLRRAEVSMSRKDGDGPGLRLHLERCAFQWDSWWYMDLTHLHLENIMPKQRPTMEELLDILLDCPNLETLAIIHCCPTTLDGFGVDLPRLSALTVKSACSATCSRLLHYLVIPSSTTLSASCDIDPLHDNSDMIPFPLWSAYPSTYDTVRIIHRNGLTYTLRDSTRPWWSRKFRVHAKAWPTTILWATESVAAVLDFAHITTLHIQGIVPHAEVVSMWWVLGRGLPCVRALHLHSAFPSGWLEFVFTYAMYLLGLTHFRYHQYGMSLRGEGSAAPLHAWPALRCLGLHGIDLGESVEQLYPSCSDILAALLWARREGGARICELEIEECENVFPQDLRRFRLFADVVYDGKGNTAAQKDDGYDCPRAYSLNVLARMIEHERPRYVPSPHVPSPTSPSPTSPSPTSPSTPTDMGHPEA</sequence>
<evidence type="ECO:0008006" key="4">
    <source>
        <dbReference type="Google" id="ProtNLM"/>
    </source>
</evidence>
<proteinExistence type="predicted"/>
<organism evidence="2 3">
    <name type="scientific">Mycena maculata</name>
    <dbReference type="NCBI Taxonomy" id="230809"/>
    <lineage>
        <taxon>Eukaryota</taxon>
        <taxon>Fungi</taxon>
        <taxon>Dikarya</taxon>
        <taxon>Basidiomycota</taxon>
        <taxon>Agaricomycotina</taxon>
        <taxon>Agaricomycetes</taxon>
        <taxon>Agaricomycetidae</taxon>
        <taxon>Agaricales</taxon>
        <taxon>Marasmiineae</taxon>
        <taxon>Mycenaceae</taxon>
        <taxon>Mycena</taxon>
    </lineage>
</organism>
<dbReference type="Proteomes" id="UP001215280">
    <property type="component" value="Unassembled WGS sequence"/>
</dbReference>
<dbReference type="EMBL" id="JARJLG010000243">
    <property type="protein sequence ID" value="KAJ7723838.1"/>
    <property type="molecule type" value="Genomic_DNA"/>
</dbReference>
<dbReference type="SUPFAM" id="SSF52047">
    <property type="entry name" value="RNI-like"/>
    <property type="match status" value="1"/>
</dbReference>
<keyword evidence="3" id="KW-1185">Reference proteome</keyword>
<reference evidence="2" key="1">
    <citation type="submission" date="2023-03" db="EMBL/GenBank/DDBJ databases">
        <title>Massive genome expansion in bonnet fungi (Mycena s.s.) driven by repeated elements and novel gene families across ecological guilds.</title>
        <authorList>
            <consortium name="Lawrence Berkeley National Laboratory"/>
            <person name="Harder C.B."/>
            <person name="Miyauchi S."/>
            <person name="Viragh M."/>
            <person name="Kuo A."/>
            <person name="Thoen E."/>
            <person name="Andreopoulos B."/>
            <person name="Lu D."/>
            <person name="Skrede I."/>
            <person name="Drula E."/>
            <person name="Henrissat B."/>
            <person name="Morin E."/>
            <person name="Kohler A."/>
            <person name="Barry K."/>
            <person name="LaButti K."/>
            <person name="Morin E."/>
            <person name="Salamov A."/>
            <person name="Lipzen A."/>
            <person name="Mereny Z."/>
            <person name="Hegedus B."/>
            <person name="Baldrian P."/>
            <person name="Stursova M."/>
            <person name="Weitz H."/>
            <person name="Taylor A."/>
            <person name="Grigoriev I.V."/>
            <person name="Nagy L.G."/>
            <person name="Martin F."/>
            <person name="Kauserud H."/>
        </authorList>
    </citation>
    <scope>NUCLEOTIDE SEQUENCE</scope>
    <source>
        <strain evidence="2">CBHHK188m</strain>
    </source>
</reference>
<evidence type="ECO:0000256" key="1">
    <source>
        <dbReference type="SAM" id="MobiDB-lite"/>
    </source>
</evidence>
<name>A0AAD7MNB8_9AGAR</name>
<accession>A0AAD7MNB8</accession>
<protein>
    <recommendedName>
        <fullName evidence="4">F-box domain-containing protein</fullName>
    </recommendedName>
</protein>
<evidence type="ECO:0000313" key="2">
    <source>
        <dbReference type="EMBL" id="KAJ7723838.1"/>
    </source>
</evidence>
<feature type="region of interest" description="Disordered" evidence="1">
    <location>
        <begin position="413"/>
        <end position="448"/>
    </location>
</feature>
<comment type="caution">
    <text evidence="2">The sequence shown here is derived from an EMBL/GenBank/DDBJ whole genome shotgun (WGS) entry which is preliminary data.</text>
</comment>
<feature type="compositionally biased region" description="Pro residues" evidence="1">
    <location>
        <begin position="419"/>
        <end position="437"/>
    </location>
</feature>
<dbReference type="AlphaFoldDB" id="A0AAD7MNB8"/>
<gene>
    <name evidence="2" type="ORF">DFH07DRAFT_855559</name>
</gene>